<evidence type="ECO:0000256" key="2">
    <source>
        <dbReference type="ARBA" id="ARBA00007317"/>
    </source>
</evidence>
<dbReference type="Pfam" id="PF02817">
    <property type="entry name" value="E3_binding"/>
    <property type="match status" value="1"/>
</dbReference>
<dbReference type="OrthoDB" id="9805770at2"/>
<evidence type="ECO:0000256" key="6">
    <source>
        <dbReference type="ARBA" id="ARBA00023315"/>
    </source>
</evidence>
<evidence type="ECO:0000313" key="13">
    <source>
        <dbReference type="Proteomes" id="UP000294843"/>
    </source>
</evidence>
<feature type="domain" description="Peripheral subunit-binding (PSBD)" evidence="11">
    <location>
        <begin position="107"/>
        <end position="144"/>
    </location>
</feature>
<dbReference type="InterPro" id="IPR001078">
    <property type="entry name" value="2-oxoacid_DH_actylTfrase"/>
</dbReference>
<dbReference type="EC" id="2.3.1.-" evidence="9"/>
<accession>A0A4R6BVT7</accession>
<evidence type="ECO:0000256" key="4">
    <source>
        <dbReference type="ARBA" id="ARBA00022679"/>
    </source>
</evidence>
<dbReference type="FunFam" id="3.30.559.10:FF:000007">
    <property type="entry name" value="Dihydrolipoamide acetyltransferase component of pyruvate dehydrogenase complex"/>
    <property type="match status" value="1"/>
</dbReference>
<evidence type="ECO:0000256" key="9">
    <source>
        <dbReference type="RuleBase" id="RU003423"/>
    </source>
</evidence>
<keyword evidence="6 9" id="KW-0012">Acyltransferase</keyword>
<dbReference type="SUPFAM" id="SSF52777">
    <property type="entry name" value="CoA-dependent acyltransferases"/>
    <property type="match status" value="1"/>
</dbReference>
<dbReference type="AlphaFoldDB" id="A0A4R6BVT7"/>
<dbReference type="GO" id="GO:0004742">
    <property type="term" value="F:dihydrolipoyllysine-residue acetyltransferase activity"/>
    <property type="evidence" value="ECO:0007669"/>
    <property type="project" value="UniProtKB-EC"/>
</dbReference>
<dbReference type="CDD" id="cd06849">
    <property type="entry name" value="lipoyl_domain"/>
    <property type="match status" value="1"/>
</dbReference>
<dbReference type="InterPro" id="IPR000089">
    <property type="entry name" value="Biotin_lipoyl"/>
</dbReference>
<protein>
    <recommendedName>
        <fullName evidence="9">Dihydrolipoamide acetyltransferase component of pyruvate dehydrogenase complex</fullName>
        <ecNumber evidence="9">2.3.1.-</ecNumber>
    </recommendedName>
</protein>
<comment type="cofactor">
    <cofactor evidence="1 9">
        <name>(R)-lipoate</name>
        <dbReference type="ChEBI" id="CHEBI:83088"/>
    </cofactor>
</comment>
<reference evidence="12 13" key="1">
    <citation type="submission" date="2019-01" db="EMBL/GenBank/DDBJ databases">
        <title>Draft genome sequences of the type strains of six Macrococcus species.</title>
        <authorList>
            <person name="Mazhar S."/>
            <person name="Altermann E."/>
            <person name="Hill C."/>
            <person name="Mcauliffe O."/>
        </authorList>
    </citation>
    <scope>NUCLEOTIDE SEQUENCE [LARGE SCALE GENOMIC DNA]</scope>
    <source>
        <strain evidence="12 13">ATCC 51825</strain>
    </source>
</reference>
<evidence type="ECO:0000313" key="12">
    <source>
        <dbReference type="EMBL" id="TDM12491.1"/>
    </source>
</evidence>
<dbReference type="InterPro" id="IPR004167">
    <property type="entry name" value="PSBD"/>
</dbReference>
<dbReference type="PANTHER" id="PTHR43178">
    <property type="entry name" value="DIHYDROLIPOAMIDE ACETYLTRANSFERASE COMPONENT OF PYRUVATE DEHYDROGENASE COMPLEX"/>
    <property type="match status" value="1"/>
</dbReference>
<comment type="function">
    <text evidence="7">The pyruvate dehydrogenase complex catalyzes the overall conversion of pyruvate to acetyl-CoA and CO(2). It contains multiple copies of three enzymatic components: pyruvate dehydrogenase (E1), dihydrolipoamide acetyltransferase (E2) and lipoamide dehydrogenase (E3).</text>
</comment>
<dbReference type="PANTHER" id="PTHR43178:SF5">
    <property type="entry name" value="LIPOAMIDE ACYLTRANSFERASE COMPONENT OF BRANCHED-CHAIN ALPHA-KETO ACID DEHYDROGENASE COMPLEX, MITOCHONDRIAL"/>
    <property type="match status" value="1"/>
</dbReference>
<keyword evidence="5 9" id="KW-0450">Lipoyl</keyword>
<dbReference type="GO" id="GO:0031405">
    <property type="term" value="F:lipoic acid binding"/>
    <property type="evidence" value="ECO:0007669"/>
    <property type="project" value="TreeGrafter"/>
</dbReference>
<dbReference type="InterPro" id="IPR003016">
    <property type="entry name" value="2-oxoA_DH_lipoyl-BS"/>
</dbReference>
<comment type="subunit">
    <text evidence="3">Forms a 24-polypeptide structural core with octahedral symmetry.</text>
</comment>
<dbReference type="Pfam" id="PF00198">
    <property type="entry name" value="2-oxoacid_dh"/>
    <property type="match status" value="1"/>
</dbReference>
<dbReference type="InterPro" id="IPR011053">
    <property type="entry name" value="Single_hybrid_motif"/>
</dbReference>
<evidence type="ECO:0000256" key="3">
    <source>
        <dbReference type="ARBA" id="ARBA00011484"/>
    </source>
</evidence>
<name>A0A4R6BVT7_9STAP</name>
<evidence type="ECO:0000256" key="1">
    <source>
        <dbReference type="ARBA" id="ARBA00001938"/>
    </source>
</evidence>
<dbReference type="Gene3D" id="4.10.320.10">
    <property type="entry name" value="E3-binding domain"/>
    <property type="match status" value="1"/>
</dbReference>
<dbReference type="Proteomes" id="UP000294843">
    <property type="component" value="Unassembled WGS sequence"/>
</dbReference>
<dbReference type="Gene3D" id="3.30.559.10">
    <property type="entry name" value="Chloramphenicol acetyltransferase-like domain"/>
    <property type="match status" value="1"/>
</dbReference>
<evidence type="ECO:0000256" key="8">
    <source>
        <dbReference type="ARBA" id="ARBA00048370"/>
    </source>
</evidence>
<dbReference type="RefSeq" id="WP_133452606.1">
    <property type="nucleotide sequence ID" value="NZ_SCWF01000016.1"/>
</dbReference>
<dbReference type="InterPro" id="IPR023213">
    <property type="entry name" value="CAT-like_dom_sf"/>
</dbReference>
<evidence type="ECO:0000256" key="5">
    <source>
        <dbReference type="ARBA" id="ARBA00022823"/>
    </source>
</evidence>
<feature type="domain" description="Lipoyl-binding" evidence="10">
    <location>
        <begin position="3"/>
        <end position="78"/>
    </location>
</feature>
<dbReference type="Gene3D" id="2.40.50.100">
    <property type="match status" value="1"/>
</dbReference>
<dbReference type="PROSITE" id="PS51826">
    <property type="entry name" value="PSBD"/>
    <property type="match status" value="1"/>
</dbReference>
<gene>
    <name evidence="12" type="ORF">ERX55_10830</name>
</gene>
<dbReference type="PROSITE" id="PS50968">
    <property type="entry name" value="BIOTINYL_LIPOYL"/>
    <property type="match status" value="1"/>
</dbReference>
<keyword evidence="13" id="KW-1185">Reference proteome</keyword>
<evidence type="ECO:0000259" key="11">
    <source>
        <dbReference type="PROSITE" id="PS51826"/>
    </source>
</evidence>
<sequence>MAIKTIVLPGLGESVTEASITNWLVQPGDQIERYQPIAEATSDKVTTEIPSDYAGTVKELLVEVDRDIPIHEPIMTIEVAMSQDEETVEETVRPAEKAAADQTKRGRYSPAVLKLSQERHINLAEVTGTGRHGRITRKDILNFRPEQAAEEQAAVTSTAAEVVQTDGVRKAIAKRMVQSVNEIPHAWMMVEADVTELVKLRNAHKTAFKEQEGISLSFYPFFIKAVAQALKKHPKMNASWVDNEITFFKDINISIAVATDDHLFVPVIRNADELSVKGIAKEVNRLARAVRNNSLTAEQMQGGTITVNNTGSFGSVMSQGIINYPQAAILQIESINKRVIPTEEGGLKFADIINLCLSIDHRILDGLAAGRFLADVKNNLLQFNSEADIY</sequence>
<dbReference type="GO" id="GO:0005737">
    <property type="term" value="C:cytoplasm"/>
    <property type="evidence" value="ECO:0007669"/>
    <property type="project" value="TreeGrafter"/>
</dbReference>
<dbReference type="PROSITE" id="PS00189">
    <property type="entry name" value="LIPOYL"/>
    <property type="match status" value="1"/>
</dbReference>
<keyword evidence="4 9" id="KW-0808">Transferase</keyword>
<comment type="catalytic activity">
    <reaction evidence="8">
        <text>N(6)-[(R)-dihydrolipoyl]-L-lysyl-[protein] + acetyl-CoA = N(6)-[(R)-S(8)-acetyldihydrolipoyl]-L-lysyl-[protein] + CoA</text>
        <dbReference type="Rhea" id="RHEA:17017"/>
        <dbReference type="Rhea" id="RHEA-COMP:10475"/>
        <dbReference type="Rhea" id="RHEA-COMP:10478"/>
        <dbReference type="ChEBI" id="CHEBI:57287"/>
        <dbReference type="ChEBI" id="CHEBI:57288"/>
        <dbReference type="ChEBI" id="CHEBI:83100"/>
        <dbReference type="ChEBI" id="CHEBI:83111"/>
        <dbReference type="EC" id="2.3.1.12"/>
    </reaction>
</comment>
<dbReference type="InterPro" id="IPR036625">
    <property type="entry name" value="E3-bd_dom_sf"/>
</dbReference>
<dbReference type="SUPFAM" id="SSF47005">
    <property type="entry name" value="Peripheral subunit-binding domain of 2-oxo acid dehydrogenase complex"/>
    <property type="match status" value="1"/>
</dbReference>
<comment type="similarity">
    <text evidence="2 9">Belongs to the 2-oxoacid dehydrogenase family.</text>
</comment>
<dbReference type="EMBL" id="SCWF01000016">
    <property type="protein sequence ID" value="TDM12491.1"/>
    <property type="molecule type" value="Genomic_DNA"/>
</dbReference>
<dbReference type="Pfam" id="PF00364">
    <property type="entry name" value="Biotin_lipoyl"/>
    <property type="match status" value="1"/>
</dbReference>
<dbReference type="InterPro" id="IPR050743">
    <property type="entry name" value="2-oxoacid_DH_E2_comp"/>
</dbReference>
<organism evidence="12 13">
    <name type="scientific">Macrococcus bovicus</name>
    <dbReference type="NCBI Taxonomy" id="69968"/>
    <lineage>
        <taxon>Bacteria</taxon>
        <taxon>Bacillati</taxon>
        <taxon>Bacillota</taxon>
        <taxon>Bacilli</taxon>
        <taxon>Bacillales</taxon>
        <taxon>Staphylococcaceae</taxon>
        <taxon>Macrococcus</taxon>
    </lineage>
</organism>
<evidence type="ECO:0000259" key="10">
    <source>
        <dbReference type="PROSITE" id="PS50968"/>
    </source>
</evidence>
<proteinExistence type="inferred from homology"/>
<evidence type="ECO:0000256" key="7">
    <source>
        <dbReference type="ARBA" id="ARBA00025211"/>
    </source>
</evidence>
<comment type="caution">
    <text evidence="12">The sequence shown here is derived from an EMBL/GenBank/DDBJ whole genome shotgun (WGS) entry which is preliminary data.</text>
</comment>
<dbReference type="SUPFAM" id="SSF51230">
    <property type="entry name" value="Single hybrid motif"/>
    <property type="match status" value="1"/>
</dbReference>